<dbReference type="PATRIC" id="fig|220754.4.peg.3032"/>
<proteinExistence type="predicted"/>
<organism evidence="1 2">
    <name type="scientific">Jeotgalibacillus campisalis</name>
    <dbReference type="NCBI Taxonomy" id="220754"/>
    <lineage>
        <taxon>Bacteria</taxon>
        <taxon>Bacillati</taxon>
        <taxon>Bacillota</taxon>
        <taxon>Bacilli</taxon>
        <taxon>Bacillales</taxon>
        <taxon>Caryophanaceae</taxon>
        <taxon>Jeotgalibacillus</taxon>
    </lineage>
</organism>
<evidence type="ECO:0000313" key="1">
    <source>
        <dbReference type="EMBL" id="KIL46344.1"/>
    </source>
</evidence>
<reference evidence="1 2" key="1">
    <citation type="submission" date="2015-01" db="EMBL/GenBank/DDBJ databases">
        <title>Jeotgalibacillus campisalis genome sequencing.</title>
        <authorList>
            <person name="Goh K.M."/>
            <person name="Chan K.-G."/>
            <person name="Yaakop A.S."/>
            <person name="Ee R."/>
            <person name="Gan H.M."/>
            <person name="Chan C.S."/>
        </authorList>
    </citation>
    <scope>NUCLEOTIDE SEQUENCE [LARGE SCALE GENOMIC DNA]</scope>
    <source>
        <strain evidence="1 2">SF-57</strain>
    </source>
</reference>
<dbReference type="Proteomes" id="UP000031972">
    <property type="component" value="Unassembled WGS sequence"/>
</dbReference>
<gene>
    <name evidence="1" type="ORF">KR50_30190</name>
</gene>
<protein>
    <submittedName>
        <fullName evidence="1">Uncharacterized protein</fullName>
    </submittedName>
</protein>
<dbReference type="AlphaFoldDB" id="A0A0C2RX67"/>
<dbReference type="EMBL" id="JXRR01000017">
    <property type="protein sequence ID" value="KIL46344.1"/>
    <property type="molecule type" value="Genomic_DNA"/>
</dbReference>
<name>A0A0C2RX67_9BACL</name>
<sequence>MRDALVSAGQGVRKLKLAAKSVLLKRSEPVKELETYLSQAHFF</sequence>
<accession>A0A0C2RX67</accession>
<comment type="caution">
    <text evidence="1">The sequence shown here is derived from an EMBL/GenBank/DDBJ whole genome shotgun (WGS) entry which is preliminary data.</text>
</comment>
<keyword evidence="2" id="KW-1185">Reference proteome</keyword>
<evidence type="ECO:0000313" key="2">
    <source>
        <dbReference type="Proteomes" id="UP000031972"/>
    </source>
</evidence>